<dbReference type="Proteomes" id="UP001221898">
    <property type="component" value="Unassembled WGS sequence"/>
</dbReference>
<dbReference type="EMBL" id="JAINUG010000102">
    <property type="protein sequence ID" value="KAJ8396961.1"/>
    <property type="molecule type" value="Genomic_DNA"/>
</dbReference>
<evidence type="ECO:0000313" key="3">
    <source>
        <dbReference type="Proteomes" id="UP001221898"/>
    </source>
</evidence>
<gene>
    <name evidence="2" type="ORF">AAFF_G00012840</name>
</gene>
<feature type="region of interest" description="Disordered" evidence="1">
    <location>
        <begin position="88"/>
        <end position="108"/>
    </location>
</feature>
<sequence>MSAVCTNRRRDHIPVPRQGTTEITREVLRDYIRMRANNEPVNDASPTARASLSIAARAEGGSPSAAGGTVLIKPCDCKTRALQRCSRAASASVPRGQECHTQQGGGGD</sequence>
<evidence type="ECO:0000313" key="2">
    <source>
        <dbReference type="EMBL" id="KAJ8396961.1"/>
    </source>
</evidence>
<organism evidence="2 3">
    <name type="scientific">Aldrovandia affinis</name>
    <dbReference type="NCBI Taxonomy" id="143900"/>
    <lineage>
        <taxon>Eukaryota</taxon>
        <taxon>Metazoa</taxon>
        <taxon>Chordata</taxon>
        <taxon>Craniata</taxon>
        <taxon>Vertebrata</taxon>
        <taxon>Euteleostomi</taxon>
        <taxon>Actinopterygii</taxon>
        <taxon>Neopterygii</taxon>
        <taxon>Teleostei</taxon>
        <taxon>Notacanthiformes</taxon>
        <taxon>Halosauridae</taxon>
        <taxon>Aldrovandia</taxon>
    </lineage>
</organism>
<protein>
    <submittedName>
        <fullName evidence="2">Uncharacterized protein</fullName>
    </submittedName>
</protein>
<keyword evidence="3" id="KW-1185">Reference proteome</keyword>
<comment type="caution">
    <text evidence="2">The sequence shown here is derived from an EMBL/GenBank/DDBJ whole genome shotgun (WGS) entry which is preliminary data.</text>
</comment>
<name>A0AAD7S6N7_9TELE</name>
<proteinExistence type="predicted"/>
<dbReference type="AlphaFoldDB" id="A0AAD7S6N7"/>
<accession>A0AAD7S6N7</accession>
<reference evidence="2" key="1">
    <citation type="journal article" date="2023" name="Science">
        <title>Genome structures resolve the early diversification of teleost fishes.</title>
        <authorList>
            <person name="Parey E."/>
            <person name="Louis A."/>
            <person name="Montfort J."/>
            <person name="Bouchez O."/>
            <person name="Roques C."/>
            <person name="Iampietro C."/>
            <person name="Lluch J."/>
            <person name="Castinel A."/>
            <person name="Donnadieu C."/>
            <person name="Desvignes T."/>
            <person name="Floi Bucao C."/>
            <person name="Jouanno E."/>
            <person name="Wen M."/>
            <person name="Mejri S."/>
            <person name="Dirks R."/>
            <person name="Jansen H."/>
            <person name="Henkel C."/>
            <person name="Chen W.J."/>
            <person name="Zahm M."/>
            <person name="Cabau C."/>
            <person name="Klopp C."/>
            <person name="Thompson A.W."/>
            <person name="Robinson-Rechavi M."/>
            <person name="Braasch I."/>
            <person name="Lecointre G."/>
            <person name="Bobe J."/>
            <person name="Postlethwait J.H."/>
            <person name="Berthelot C."/>
            <person name="Roest Crollius H."/>
            <person name="Guiguen Y."/>
        </authorList>
    </citation>
    <scope>NUCLEOTIDE SEQUENCE</scope>
    <source>
        <strain evidence="2">NC1722</strain>
    </source>
</reference>
<evidence type="ECO:0000256" key="1">
    <source>
        <dbReference type="SAM" id="MobiDB-lite"/>
    </source>
</evidence>